<evidence type="ECO:0000256" key="1">
    <source>
        <dbReference type="SAM" id="Phobius"/>
    </source>
</evidence>
<protein>
    <submittedName>
        <fullName evidence="2">Uncharacterized protein</fullName>
    </submittedName>
</protein>
<feature type="transmembrane region" description="Helical" evidence="1">
    <location>
        <begin position="209"/>
        <end position="231"/>
    </location>
</feature>
<sequence>MHTDVVATDKMSVSRSLLPQSRVTTEVGRSNVLTYGRRFRRPSLAWHFQSWRHCWLVFRHRTKINYRLSSSKSSSVLLHPLECESGRQASNNHFQSTGRISSRFRHFAPRPYDSLYLNAESNQRQKTSTSRRPAFTRRLRRPIRHEAHPRSLIAGRTATATHRPGTHFFLSTANCHSPGKSPLDAEAGIGPRVRRRRAIFPLQRRRKKIYVNIVLLQFAFEIVSLLIRLHYCK</sequence>
<evidence type="ECO:0000313" key="3">
    <source>
        <dbReference type="Proteomes" id="UP000299102"/>
    </source>
</evidence>
<keyword evidence="1" id="KW-1133">Transmembrane helix</keyword>
<reference evidence="2 3" key="1">
    <citation type="journal article" date="2019" name="Commun. Biol.">
        <title>The bagworm genome reveals a unique fibroin gene that provides high tensile strength.</title>
        <authorList>
            <person name="Kono N."/>
            <person name="Nakamura H."/>
            <person name="Ohtoshi R."/>
            <person name="Tomita M."/>
            <person name="Numata K."/>
            <person name="Arakawa K."/>
        </authorList>
    </citation>
    <scope>NUCLEOTIDE SEQUENCE [LARGE SCALE GENOMIC DNA]</scope>
</reference>
<dbReference type="AlphaFoldDB" id="A0A4C1YI99"/>
<keyword evidence="1" id="KW-0812">Transmembrane</keyword>
<accession>A0A4C1YI99</accession>
<keyword evidence="1" id="KW-0472">Membrane</keyword>
<dbReference type="Proteomes" id="UP000299102">
    <property type="component" value="Unassembled WGS sequence"/>
</dbReference>
<evidence type="ECO:0000313" key="2">
    <source>
        <dbReference type="EMBL" id="GBP75818.1"/>
    </source>
</evidence>
<comment type="caution">
    <text evidence="2">The sequence shown here is derived from an EMBL/GenBank/DDBJ whole genome shotgun (WGS) entry which is preliminary data.</text>
</comment>
<gene>
    <name evidence="2" type="ORF">EVAR_15067_1</name>
</gene>
<organism evidence="2 3">
    <name type="scientific">Eumeta variegata</name>
    <name type="common">Bagworm moth</name>
    <name type="synonym">Eumeta japonica</name>
    <dbReference type="NCBI Taxonomy" id="151549"/>
    <lineage>
        <taxon>Eukaryota</taxon>
        <taxon>Metazoa</taxon>
        <taxon>Ecdysozoa</taxon>
        <taxon>Arthropoda</taxon>
        <taxon>Hexapoda</taxon>
        <taxon>Insecta</taxon>
        <taxon>Pterygota</taxon>
        <taxon>Neoptera</taxon>
        <taxon>Endopterygota</taxon>
        <taxon>Lepidoptera</taxon>
        <taxon>Glossata</taxon>
        <taxon>Ditrysia</taxon>
        <taxon>Tineoidea</taxon>
        <taxon>Psychidae</taxon>
        <taxon>Oiketicinae</taxon>
        <taxon>Eumeta</taxon>
    </lineage>
</organism>
<dbReference type="EMBL" id="BGZK01001263">
    <property type="protein sequence ID" value="GBP75818.1"/>
    <property type="molecule type" value="Genomic_DNA"/>
</dbReference>
<proteinExistence type="predicted"/>
<name>A0A4C1YI99_EUMVA</name>
<keyword evidence="3" id="KW-1185">Reference proteome</keyword>